<keyword evidence="4" id="KW-1185">Reference proteome</keyword>
<name>A0ABS2GGK5_9FIRM</name>
<dbReference type="PANTHER" id="PTHR36566:SF1">
    <property type="entry name" value="PYRIDINIUM-3,5-BISTHIOCARBOXYLIC ACID MONONUCLEOTIDE NICKEL INSERTION PROTEIN"/>
    <property type="match status" value="1"/>
</dbReference>
<feature type="region of interest" description="Disordered" evidence="2">
    <location>
        <begin position="82"/>
        <end position="101"/>
    </location>
</feature>
<evidence type="ECO:0000313" key="3">
    <source>
        <dbReference type="EMBL" id="MBM6912952.1"/>
    </source>
</evidence>
<organism evidence="3 4">
    <name type="scientific">Veillonella magna</name>
    <dbReference type="NCBI Taxonomy" id="464322"/>
    <lineage>
        <taxon>Bacteria</taxon>
        <taxon>Bacillati</taxon>
        <taxon>Bacillota</taxon>
        <taxon>Negativicutes</taxon>
        <taxon>Veillonellales</taxon>
        <taxon>Veillonellaceae</taxon>
        <taxon>Veillonella</taxon>
    </lineage>
</organism>
<feature type="compositionally biased region" description="Basic residues" evidence="2">
    <location>
        <begin position="84"/>
        <end position="96"/>
    </location>
</feature>
<dbReference type="Proteomes" id="UP000707138">
    <property type="component" value="Unassembled WGS sequence"/>
</dbReference>
<dbReference type="EMBL" id="JACJLA010000010">
    <property type="protein sequence ID" value="MBM6912952.1"/>
    <property type="molecule type" value="Genomic_DNA"/>
</dbReference>
<protein>
    <submittedName>
        <fullName evidence="3">LarC family nickel insertion protein</fullName>
    </submittedName>
</protein>
<gene>
    <name evidence="3" type="ORF">H6A01_06420</name>
</gene>
<dbReference type="RefSeq" id="WP_205087957.1">
    <property type="nucleotide sequence ID" value="NZ_JACJLA010000010.1"/>
</dbReference>
<evidence type="ECO:0000256" key="2">
    <source>
        <dbReference type="SAM" id="MobiDB-lite"/>
    </source>
</evidence>
<evidence type="ECO:0000313" key="4">
    <source>
        <dbReference type="Proteomes" id="UP000707138"/>
    </source>
</evidence>
<proteinExistence type="predicted"/>
<accession>A0ABS2GGK5</accession>
<comment type="caution">
    <text evidence="3">The sequence shown here is derived from an EMBL/GenBank/DDBJ whole genome shotgun (WGS) entry which is preliminary data.</text>
</comment>
<sequence length="297" mass="32723">MKVLQGLASSGISGNMMIGALLDLGFPYDVLQQEIEKLHLAGYHFVHRRGEKIGVEGIYFDVHLHEHPHGYDRISETVLPSSRQVHHSHGHGGHSHARGEENYGHKHLTHEHSHGERRSYTEIKQIIEGSDLSKWVKEKSVEAFYRLGMAEAAVHNSTLEEVHFHEVGAIDCIIDIVGTMIGMEYLGYEAITFSPLHVGKGKVNCEHGLMDVPTPATAMLLREFPTYTTTVTGELVTPTGATLVQTLSADVSTCRDEAAIKEQVGRMMALSDSATHKGVGLGTMNLIIPNVFTLFEV</sequence>
<dbReference type="Pfam" id="PF01969">
    <property type="entry name" value="Ni_insertion"/>
    <property type="match status" value="1"/>
</dbReference>
<dbReference type="PANTHER" id="PTHR36566">
    <property type="entry name" value="NICKEL INSERTION PROTEIN-RELATED"/>
    <property type="match status" value="1"/>
</dbReference>
<reference evidence="3 4" key="1">
    <citation type="journal article" date="2021" name="Sci. Rep.">
        <title>The distribution of antibiotic resistance genes in chicken gut microbiota commensals.</title>
        <authorList>
            <person name="Juricova H."/>
            <person name="Matiasovicova J."/>
            <person name="Kubasova T."/>
            <person name="Cejkova D."/>
            <person name="Rychlik I."/>
        </authorList>
    </citation>
    <scope>NUCLEOTIDE SEQUENCE [LARGE SCALE GENOMIC DNA]</scope>
    <source>
        <strain evidence="3 4">An537</strain>
    </source>
</reference>
<dbReference type="InterPro" id="IPR002822">
    <property type="entry name" value="Ni_insertion"/>
</dbReference>
<keyword evidence="1" id="KW-0533">Nickel</keyword>
<evidence type="ECO:0000256" key="1">
    <source>
        <dbReference type="ARBA" id="ARBA00022596"/>
    </source>
</evidence>